<name>A0A9P4U114_9PEZI</name>
<evidence type="ECO:0000313" key="3">
    <source>
        <dbReference type="Proteomes" id="UP000800235"/>
    </source>
</evidence>
<dbReference type="Proteomes" id="UP000800235">
    <property type="component" value="Unassembled WGS sequence"/>
</dbReference>
<evidence type="ECO:0000256" key="1">
    <source>
        <dbReference type="SAM" id="MobiDB-lite"/>
    </source>
</evidence>
<gene>
    <name evidence="2" type="ORF">EJ08DRAFT_658868</name>
</gene>
<keyword evidence="3" id="KW-1185">Reference proteome</keyword>
<feature type="compositionally biased region" description="Acidic residues" evidence="1">
    <location>
        <begin position="533"/>
        <end position="544"/>
    </location>
</feature>
<sequence>MSDNSSLRHGAPDFASLEGETGFRLLFGEPDASVCFVRSLMLQTTFMRYILLHDLFTGNSSQQLSGTAKNSTPVWPWTPNSRQEMERFLTGIPDICAFEFVGKHIEPITSAHQILSYDTIDKQADLLLEFLNRDRVAPEHVIIAGLGYGGLICEQAFMRLQSDLTGSAKARARLRGMLLFDTPHFRAGLVEWTKMTANSLGVNPPWLSKCLPDLNAIHNMQAKFADIYERAEREVRLACCFTTLLERSSNPHISPDFCCLPCVEAIEMQLWNHDSSNWRSDEKYVAKRLATWVKEIRHGDKQVHNPFALRSLAGSSRSNEPGWIWDSKAANYYFKVDWPEEADESAASVSLGDIVTKIPTPATPKTFTPEQDIVSFPKELPARLNQPIARRDDVLLLDFLDKPKVDFSVSRVVQNDLEHWKNTHLNLDVGGAGYKFIVREEWSQERSIEYVMAALQIERVRESLKVETPTLYVVTGVIRGAKAADSDANERSMALGFRCQMVSVIQSSQKQADGMRLAVEVVEAVPRNQSKDVEEEEPWSEDSVDYAKIPQPEMEQSSTVPKDTPRQRYGSLRRFSRLRSFFRGGRSK</sequence>
<protein>
    <submittedName>
        <fullName evidence="2">Uncharacterized protein</fullName>
    </submittedName>
</protein>
<dbReference type="InterPro" id="IPR029058">
    <property type="entry name" value="AB_hydrolase_fold"/>
</dbReference>
<comment type="caution">
    <text evidence="2">The sequence shown here is derived from an EMBL/GenBank/DDBJ whole genome shotgun (WGS) entry which is preliminary data.</text>
</comment>
<dbReference type="SUPFAM" id="SSF53474">
    <property type="entry name" value="alpha/beta-Hydrolases"/>
    <property type="match status" value="1"/>
</dbReference>
<feature type="region of interest" description="Disordered" evidence="1">
    <location>
        <begin position="528"/>
        <end position="570"/>
    </location>
</feature>
<evidence type="ECO:0000313" key="2">
    <source>
        <dbReference type="EMBL" id="KAF2432518.1"/>
    </source>
</evidence>
<accession>A0A9P4U114</accession>
<organism evidence="2 3">
    <name type="scientific">Tothia fuscella</name>
    <dbReference type="NCBI Taxonomy" id="1048955"/>
    <lineage>
        <taxon>Eukaryota</taxon>
        <taxon>Fungi</taxon>
        <taxon>Dikarya</taxon>
        <taxon>Ascomycota</taxon>
        <taxon>Pezizomycotina</taxon>
        <taxon>Dothideomycetes</taxon>
        <taxon>Pleosporomycetidae</taxon>
        <taxon>Venturiales</taxon>
        <taxon>Cylindrosympodiaceae</taxon>
        <taxon>Tothia</taxon>
    </lineage>
</organism>
<proteinExistence type="predicted"/>
<dbReference type="OrthoDB" id="5379721at2759"/>
<dbReference type="EMBL" id="MU007025">
    <property type="protein sequence ID" value="KAF2432518.1"/>
    <property type="molecule type" value="Genomic_DNA"/>
</dbReference>
<dbReference type="AlphaFoldDB" id="A0A9P4U114"/>
<reference evidence="2" key="1">
    <citation type="journal article" date="2020" name="Stud. Mycol.">
        <title>101 Dothideomycetes genomes: a test case for predicting lifestyles and emergence of pathogens.</title>
        <authorList>
            <person name="Haridas S."/>
            <person name="Albert R."/>
            <person name="Binder M."/>
            <person name="Bloem J."/>
            <person name="Labutti K."/>
            <person name="Salamov A."/>
            <person name="Andreopoulos B."/>
            <person name="Baker S."/>
            <person name="Barry K."/>
            <person name="Bills G."/>
            <person name="Bluhm B."/>
            <person name="Cannon C."/>
            <person name="Castanera R."/>
            <person name="Culley D."/>
            <person name="Daum C."/>
            <person name="Ezra D."/>
            <person name="Gonzalez J."/>
            <person name="Henrissat B."/>
            <person name="Kuo A."/>
            <person name="Liang C."/>
            <person name="Lipzen A."/>
            <person name="Lutzoni F."/>
            <person name="Magnuson J."/>
            <person name="Mondo S."/>
            <person name="Nolan M."/>
            <person name="Ohm R."/>
            <person name="Pangilinan J."/>
            <person name="Park H.-J."/>
            <person name="Ramirez L."/>
            <person name="Alfaro M."/>
            <person name="Sun H."/>
            <person name="Tritt A."/>
            <person name="Yoshinaga Y."/>
            <person name="Zwiers L.-H."/>
            <person name="Turgeon B."/>
            <person name="Goodwin S."/>
            <person name="Spatafora J."/>
            <person name="Crous P."/>
            <person name="Grigoriev I."/>
        </authorList>
    </citation>
    <scope>NUCLEOTIDE SEQUENCE</scope>
    <source>
        <strain evidence="2">CBS 130266</strain>
    </source>
</reference>